<evidence type="ECO:0000259" key="7">
    <source>
        <dbReference type="Pfam" id="PF17101"/>
    </source>
</evidence>
<dbReference type="InterPro" id="IPR031358">
    <property type="entry name" value="Stealth_CR1"/>
</dbReference>
<comment type="caution">
    <text evidence="10">The sequence shown here is derived from an EMBL/GenBank/DDBJ whole genome shotgun (WGS) entry which is preliminary data.</text>
</comment>
<sequence length="299" mass="35578">MAKIKVDLVYTWVDGADTEHINKWTSYADDPGDVNPERYRDTYQMLKHSLRSVEKYLDWYQNIFIVTARPQVPDWLELSHPKIKIVHHDEIIDKDFLPTFNPNCIESFLHKIPGLAEHFLYINDDFLFGSKTSLEDFMPGGKYRIFNTLFGENLSWRIFDGKNDIVGLGIIEHTPLFIKKEFWEEMTALFPEKLLLTRTNKFRQPEDLMTYKLYRYYMLSQHRTLSNPVSFFELLKINTFHKITNNLAKQQMAINKLETKKPKFYCLNDDQRDSPNQEVVKLVQGFLKRNYPNKSQFEK</sequence>
<dbReference type="PANTHER" id="PTHR24045">
    <property type="match status" value="1"/>
</dbReference>
<feature type="domain" description="Stealth protein CR1 conserved region 1" evidence="7">
    <location>
        <begin position="5"/>
        <end position="23"/>
    </location>
</feature>
<dbReference type="RefSeq" id="WP_264138062.1">
    <property type="nucleotide sequence ID" value="NZ_JAOYOD010000001.1"/>
</dbReference>
<dbReference type="PANTHER" id="PTHR24045:SF0">
    <property type="entry name" value="N-ACETYLGLUCOSAMINE-1-PHOSPHOTRANSFERASE SUBUNITS ALPHA_BETA"/>
    <property type="match status" value="1"/>
</dbReference>
<accession>A0ABT3CU67</accession>
<keyword evidence="3" id="KW-0808">Transferase</keyword>
<evidence type="ECO:0000256" key="2">
    <source>
        <dbReference type="ARBA" id="ARBA00022423"/>
    </source>
</evidence>
<dbReference type="Pfam" id="PF17102">
    <property type="entry name" value="Stealth_CR3"/>
    <property type="match status" value="1"/>
</dbReference>
<dbReference type="InterPro" id="IPR031357">
    <property type="entry name" value="Stealth_CR3"/>
</dbReference>
<feature type="domain" description="Stealth protein CR3 conserved region 3" evidence="8">
    <location>
        <begin position="173"/>
        <end position="219"/>
    </location>
</feature>
<dbReference type="InterPro" id="IPR047141">
    <property type="entry name" value="Stealth"/>
</dbReference>
<dbReference type="InterPro" id="IPR031356">
    <property type="entry name" value="Stealth_CR4"/>
</dbReference>
<feature type="domain" description="Stealth protein CR4 conserved region 4" evidence="9">
    <location>
        <begin position="256"/>
        <end position="299"/>
    </location>
</feature>
<name>A0ABT3CU67_9BACT</name>
<keyword evidence="4" id="KW-0270">Exopolysaccharide synthesis</keyword>
<dbReference type="InterPro" id="IPR021520">
    <property type="entry name" value="Stealth_CR2"/>
</dbReference>
<evidence type="ECO:0000313" key="11">
    <source>
        <dbReference type="Proteomes" id="UP001300692"/>
    </source>
</evidence>
<keyword evidence="11" id="KW-1185">Reference proteome</keyword>
<reference evidence="10 11" key="1">
    <citation type="submission" date="2022-10" db="EMBL/GenBank/DDBJ databases">
        <title>Comparative genomics and taxonomic characterization of three novel marine species of genus Reichenbachiella exhibiting antioxidant and polysaccharide degradation activities.</title>
        <authorList>
            <person name="Muhammad N."/>
            <person name="Lee Y.-J."/>
            <person name="Ko J."/>
            <person name="Kim S.-G."/>
        </authorList>
    </citation>
    <scope>NUCLEOTIDE SEQUENCE [LARGE SCALE GENOMIC DNA]</scope>
    <source>
        <strain evidence="10 11">ABR2-5</strain>
    </source>
</reference>
<dbReference type="Pfam" id="PF11380">
    <property type="entry name" value="Stealth_CR2"/>
    <property type="match status" value="1"/>
</dbReference>
<gene>
    <name evidence="10" type="ORF">N7U62_11215</name>
</gene>
<evidence type="ECO:0000313" key="10">
    <source>
        <dbReference type="EMBL" id="MCV9387237.1"/>
    </source>
</evidence>
<evidence type="ECO:0000259" key="9">
    <source>
        <dbReference type="Pfam" id="PF17103"/>
    </source>
</evidence>
<feature type="domain" description="Stealth protein CR2 conserved region 2" evidence="6">
    <location>
        <begin position="38"/>
        <end position="139"/>
    </location>
</feature>
<dbReference type="Pfam" id="PF17101">
    <property type="entry name" value="Stealth_CR1"/>
    <property type="match status" value="1"/>
</dbReference>
<evidence type="ECO:0000259" key="8">
    <source>
        <dbReference type="Pfam" id="PF17102"/>
    </source>
</evidence>
<dbReference type="EMBL" id="JAOYOD010000001">
    <property type="protein sequence ID" value="MCV9387237.1"/>
    <property type="molecule type" value="Genomic_DNA"/>
</dbReference>
<evidence type="ECO:0000256" key="5">
    <source>
        <dbReference type="ARBA" id="ARBA00032902"/>
    </source>
</evidence>
<evidence type="ECO:0000256" key="1">
    <source>
        <dbReference type="ARBA" id="ARBA00007583"/>
    </source>
</evidence>
<protein>
    <recommendedName>
        <fullName evidence="2">Capsular polysaccharide phosphotransferase SacB</fullName>
    </recommendedName>
    <alternativeName>
        <fullName evidence="5">Stealth protein SacB</fullName>
    </alternativeName>
</protein>
<dbReference type="Pfam" id="PF17103">
    <property type="entry name" value="Stealth_CR4"/>
    <property type="match status" value="1"/>
</dbReference>
<evidence type="ECO:0000259" key="6">
    <source>
        <dbReference type="Pfam" id="PF11380"/>
    </source>
</evidence>
<dbReference type="Proteomes" id="UP001300692">
    <property type="component" value="Unassembled WGS sequence"/>
</dbReference>
<evidence type="ECO:0000256" key="4">
    <source>
        <dbReference type="ARBA" id="ARBA00023169"/>
    </source>
</evidence>
<organism evidence="10 11">
    <name type="scientific">Reichenbachiella ulvae</name>
    <dbReference type="NCBI Taxonomy" id="2980104"/>
    <lineage>
        <taxon>Bacteria</taxon>
        <taxon>Pseudomonadati</taxon>
        <taxon>Bacteroidota</taxon>
        <taxon>Cytophagia</taxon>
        <taxon>Cytophagales</taxon>
        <taxon>Reichenbachiellaceae</taxon>
        <taxon>Reichenbachiella</taxon>
    </lineage>
</organism>
<comment type="similarity">
    <text evidence="1">Belongs to the stealth family.</text>
</comment>
<evidence type="ECO:0000256" key="3">
    <source>
        <dbReference type="ARBA" id="ARBA00022679"/>
    </source>
</evidence>
<proteinExistence type="inferred from homology"/>